<reference evidence="2 3" key="1">
    <citation type="submission" date="2010-11" db="EMBL/GenBank/DDBJ databases">
        <authorList>
            <person name="Durkin A.S."/>
            <person name="Madupu R."/>
            <person name="Torralba M."/>
            <person name="Gillis M."/>
            <person name="Methe B."/>
            <person name="Sutton G."/>
            <person name="Nelson K.E."/>
        </authorList>
    </citation>
    <scope>NUCLEOTIDE SEQUENCE [LARGE SCALE GENOMIC DNA]</scope>
    <source>
        <strain evidence="2 3">UPII 345-E</strain>
    </source>
</reference>
<dbReference type="EMBL" id="AENT01000007">
    <property type="protein sequence ID" value="EFR43171.1"/>
    <property type="molecule type" value="Genomic_DNA"/>
</dbReference>
<gene>
    <name evidence="2" type="ORF">HMPREF9220_0030</name>
</gene>
<comment type="caution">
    <text evidence="2">The sequence shown here is derived from an EMBL/GenBank/DDBJ whole genome shotgun (WGS) entry which is preliminary data.</text>
</comment>
<keyword evidence="1" id="KW-0472">Membrane</keyword>
<dbReference type="RefSeq" id="WP_007553952.1">
    <property type="nucleotide sequence ID" value="NZ_AENT01000007.1"/>
</dbReference>
<organism evidence="2 3">
    <name type="scientific">Dialister micraerophilus UPII 345-E</name>
    <dbReference type="NCBI Taxonomy" id="910314"/>
    <lineage>
        <taxon>Bacteria</taxon>
        <taxon>Bacillati</taxon>
        <taxon>Bacillota</taxon>
        <taxon>Negativicutes</taxon>
        <taxon>Veillonellales</taxon>
        <taxon>Veillonellaceae</taxon>
        <taxon>Dialister</taxon>
    </lineage>
</organism>
<keyword evidence="1" id="KW-1133">Transmembrane helix</keyword>
<evidence type="ECO:0000256" key="1">
    <source>
        <dbReference type="SAM" id="Phobius"/>
    </source>
</evidence>
<feature type="transmembrane region" description="Helical" evidence="1">
    <location>
        <begin position="6"/>
        <end position="28"/>
    </location>
</feature>
<sequence>MENEQMLYITLAAAAIAIICCIAALYALSSVKKAKKEILAKNIQNEENVKNVQEINNTQYPDHVEQADIEKIDMSEVYEKGEEIPCTEKDIETQEKIAMPTQEKTQSELEEIDPQIIAVISAAVMCMGAGQVLSIKRTDNAGWKRAARLASMSNGIY</sequence>
<dbReference type="AlphaFoldDB" id="E4L7M5"/>
<accession>E4L7M5</accession>
<keyword evidence="1" id="KW-0812">Transmembrane</keyword>
<protein>
    <submittedName>
        <fullName evidence="2">Uncharacterized protein</fullName>
    </submittedName>
</protein>
<proteinExistence type="predicted"/>
<evidence type="ECO:0000313" key="2">
    <source>
        <dbReference type="EMBL" id="EFR43171.1"/>
    </source>
</evidence>
<evidence type="ECO:0000313" key="3">
    <source>
        <dbReference type="Proteomes" id="UP000004594"/>
    </source>
</evidence>
<dbReference type="Proteomes" id="UP000004594">
    <property type="component" value="Unassembled WGS sequence"/>
</dbReference>
<name>E4L7M5_9FIRM</name>